<dbReference type="PATRIC" id="fig|1245471.3.peg.4306"/>
<keyword evidence="2" id="KW-1185">Reference proteome</keyword>
<evidence type="ECO:0000313" key="1">
    <source>
        <dbReference type="EMBL" id="BAN49989.1"/>
    </source>
</evidence>
<name>S6BL19_METRE</name>
<dbReference type="STRING" id="1245471.PCA10_42570"/>
<dbReference type="AlphaFoldDB" id="S6BL19"/>
<organism evidence="1 2">
    <name type="scientific">Metapseudomonas resinovorans NBRC 106553</name>
    <dbReference type="NCBI Taxonomy" id="1245471"/>
    <lineage>
        <taxon>Bacteria</taxon>
        <taxon>Pseudomonadati</taxon>
        <taxon>Pseudomonadota</taxon>
        <taxon>Gammaproteobacteria</taxon>
        <taxon>Pseudomonadales</taxon>
        <taxon>Pseudomonadaceae</taxon>
        <taxon>Metapseudomonas</taxon>
    </lineage>
</organism>
<dbReference type="HOGENOM" id="CLU_1426887_0_0_6"/>
<proteinExistence type="predicted"/>
<sequence length="160" mass="18251">MVSAFRNYTDAEIRYAQAVPGKTSRTELFSLGFDPLIQGNGKMLSFIDVRLMFVQPNVPIDYLPAGLMQCLEAKDRCIGYAFEFTKTDTQRVGSFWADVLNFRKNRELQGWVFRAVFVLVDDVLVHKVSNGEPNIRRHEVKRNPLGPLQGAGEYFSDQLK</sequence>
<gene>
    <name evidence="1" type="ORF">PCA10_42570</name>
</gene>
<dbReference type="eggNOG" id="ENOG5032TII">
    <property type="taxonomic scope" value="Bacteria"/>
</dbReference>
<dbReference type="KEGG" id="pre:PCA10_42570"/>
<protein>
    <submittedName>
        <fullName evidence="1">Uncharacterized protein</fullName>
    </submittedName>
</protein>
<dbReference type="EMBL" id="AP013068">
    <property type="protein sequence ID" value="BAN49989.1"/>
    <property type="molecule type" value="Genomic_DNA"/>
</dbReference>
<dbReference type="Proteomes" id="UP000015503">
    <property type="component" value="Chromosome"/>
</dbReference>
<reference evidence="1 2" key="1">
    <citation type="journal article" date="2013" name="Genome Announc.">
        <title>Complete Genome Sequence of the Carbazole Degrader Pseudomonas resinovorans Strain CA10 (NBRC 106553).</title>
        <authorList>
            <person name="Shintani M."/>
            <person name="Hosoyama A."/>
            <person name="Ohji S."/>
            <person name="Tsuchikane K."/>
            <person name="Takarada H."/>
            <person name="Yamazoe A."/>
            <person name="Fujita N."/>
            <person name="Nojiri H."/>
        </authorList>
    </citation>
    <scope>NUCLEOTIDE SEQUENCE [LARGE SCALE GENOMIC DNA]</scope>
    <source>
        <strain evidence="1 2">NBRC 106553</strain>
    </source>
</reference>
<accession>S6BL19</accession>
<evidence type="ECO:0000313" key="2">
    <source>
        <dbReference type="Proteomes" id="UP000015503"/>
    </source>
</evidence>